<evidence type="ECO:0000256" key="4">
    <source>
        <dbReference type="ARBA" id="ARBA00022801"/>
    </source>
</evidence>
<evidence type="ECO:0000313" key="8">
    <source>
        <dbReference type="Proteomes" id="UP001154282"/>
    </source>
</evidence>
<dbReference type="GO" id="GO:0006508">
    <property type="term" value="P:proteolysis"/>
    <property type="evidence" value="ECO:0007669"/>
    <property type="project" value="UniProtKB-KW"/>
</dbReference>
<proteinExistence type="inferred from homology"/>
<dbReference type="FunFam" id="1.20.120.980:FF:000006">
    <property type="entry name" value="Serine carboxypeptidase S28 family protein"/>
    <property type="match status" value="1"/>
</dbReference>
<evidence type="ECO:0008006" key="9">
    <source>
        <dbReference type="Google" id="ProtNLM"/>
    </source>
</evidence>
<dbReference type="Gene3D" id="1.20.120.980">
    <property type="entry name" value="Serine carboxypeptidase S28, SKS domain"/>
    <property type="match status" value="1"/>
</dbReference>
<comment type="similarity">
    <text evidence="1">Belongs to the peptidase S28 family.</text>
</comment>
<dbReference type="SUPFAM" id="SSF53474">
    <property type="entry name" value="alpha/beta-Hydrolases"/>
    <property type="match status" value="1"/>
</dbReference>
<sequence>MAKFRFHILYFFLFFLAAALPATTSSFEVPRLTMYDPRYVSRHDLAGGQTLTLTAAMEDFESHFYNQTLDHFNYRPESYVTFRQRYVVNSKHWAGPGAPIFVYLGAEAPLTHNFSGYKSFLTDIAPSFNALLLYIEHRYYGESIPYGSREEAFRNSSTLGYMSSQQAIADYAEIILNVKEQFNTDNSPVIVVGGSYGGMLATWFRLKYPHLAIGALTSSAPILYFDDITPQDAYYNVVTKDFREASETCYQTIKKSWVEIDETASKLDGLSTLGKKFRTCAPLKNSTYLTNSLGGLYARAAQYNAPPNYPVTQICTAIDGSGPDKSTLDRIFAGVVAYYGEKPCYINEPAQPSETDVGWEWQTCSELVIPIGFGNDTMFWSEDAFNLTGFSHDCKEKYGVAPRPHWVTTYYGGHSIKRVLKRFGSNIIFSNGLKDPYSRGGVLENISDTIHVVYTTNGSHCLDLYGSRVTDPKWLTAQREEEIDIMHGWLTTYYKDLQVD</sequence>
<evidence type="ECO:0000313" key="7">
    <source>
        <dbReference type="EMBL" id="CAI0452731.1"/>
    </source>
</evidence>
<reference evidence="7" key="1">
    <citation type="submission" date="2022-08" db="EMBL/GenBank/DDBJ databases">
        <authorList>
            <person name="Gutierrez-Valencia J."/>
        </authorList>
    </citation>
    <scope>NUCLEOTIDE SEQUENCE</scope>
</reference>
<dbReference type="AlphaFoldDB" id="A0AAV0N272"/>
<feature type="chain" id="PRO_5043336922" description="Lysosomal Pro-X carboxypeptidase" evidence="6">
    <location>
        <begin position="27"/>
        <end position="500"/>
    </location>
</feature>
<evidence type="ECO:0000256" key="1">
    <source>
        <dbReference type="ARBA" id="ARBA00011079"/>
    </source>
</evidence>
<evidence type="ECO:0000256" key="5">
    <source>
        <dbReference type="ARBA" id="ARBA00023180"/>
    </source>
</evidence>
<keyword evidence="4" id="KW-0378">Hydrolase</keyword>
<dbReference type="GO" id="GO:0070008">
    <property type="term" value="F:serine-type exopeptidase activity"/>
    <property type="evidence" value="ECO:0007669"/>
    <property type="project" value="InterPro"/>
</dbReference>
<comment type="caution">
    <text evidence="7">The sequence shown here is derived from an EMBL/GenBank/DDBJ whole genome shotgun (WGS) entry which is preliminary data.</text>
</comment>
<dbReference type="EMBL" id="CAMGYJ010000007">
    <property type="protein sequence ID" value="CAI0452731.1"/>
    <property type="molecule type" value="Genomic_DNA"/>
</dbReference>
<dbReference type="InterPro" id="IPR029058">
    <property type="entry name" value="AB_hydrolase_fold"/>
</dbReference>
<dbReference type="Proteomes" id="UP001154282">
    <property type="component" value="Unassembled WGS sequence"/>
</dbReference>
<organism evidence="7 8">
    <name type="scientific">Linum tenue</name>
    <dbReference type="NCBI Taxonomy" id="586396"/>
    <lineage>
        <taxon>Eukaryota</taxon>
        <taxon>Viridiplantae</taxon>
        <taxon>Streptophyta</taxon>
        <taxon>Embryophyta</taxon>
        <taxon>Tracheophyta</taxon>
        <taxon>Spermatophyta</taxon>
        <taxon>Magnoliopsida</taxon>
        <taxon>eudicotyledons</taxon>
        <taxon>Gunneridae</taxon>
        <taxon>Pentapetalae</taxon>
        <taxon>rosids</taxon>
        <taxon>fabids</taxon>
        <taxon>Malpighiales</taxon>
        <taxon>Linaceae</taxon>
        <taxon>Linum</taxon>
    </lineage>
</organism>
<dbReference type="Gene3D" id="3.40.50.1820">
    <property type="entry name" value="alpha/beta hydrolase"/>
    <property type="match status" value="1"/>
</dbReference>
<accession>A0AAV0N272</accession>
<protein>
    <recommendedName>
        <fullName evidence="9">Lysosomal Pro-X carboxypeptidase</fullName>
    </recommendedName>
</protein>
<keyword evidence="3 6" id="KW-0732">Signal</keyword>
<name>A0AAV0N272_9ROSI</name>
<gene>
    <name evidence="7" type="ORF">LITE_LOCUS31330</name>
</gene>
<keyword evidence="2" id="KW-0645">Protease</keyword>
<evidence type="ECO:0000256" key="6">
    <source>
        <dbReference type="SAM" id="SignalP"/>
    </source>
</evidence>
<dbReference type="Pfam" id="PF05577">
    <property type="entry name" value="Peptidase_S28"/>
    <property type="match status" value="1"/>
</dbReference>
<dbReference type="InterPro" id="IPR008758">
    <property type="entry name" value="Peptidase_S28"/>
</dbReference>
<keyword evidence="5" id="KW-0325">Glycoprotein</keyword>
<dbReference type="PANTHER" id="PTHR11010">
    <property type="entry name" value="PROTEASE S28 PRO-X CARBOXYPEPTIDASE-RELATED"/>
    <property type="match status" value="1"/>
</dbReference>
<dbReference type="PANTHER" id="PTHR11010:SF96">
    <property type="entry name" value="LYSOSOMAL PRO-X CARBOXYPEPTIDASE-LIKE ISOFORM X1"/>
    <property type="match status" value="1"/>
</dbReference>
<evidence type="ECO:0000256" key="2">
    <source>
        <dbReference type="ARBA" id="ARBA00022670"/>
    </source>
</evidence>
<evidence type="ECO:0000256" key="3">
    <source>
        <dbReference type="ARBA" id="ARBA00022729"/>
    </source>
</evidence>
<keyword evidence="8" id="KW-1185">Reference proteome</keyword>
<dbReference type="GO" id="GO:0008239">
    <property type="term" value="F:dipeptidyl-peptidase activity"/>
    <property type="evidence" value="ECO:0007669"/>
    <property type="project" value="TreeGrafter"/>
</dbReference>
<dbReference type="InterPro" id="IPR042269">
    <property type="entry name" value="Ser_carbopepase_S28_SKS"/>
</dbReference>
<feature type="signal peptide" evidence="6">
    <location>
        <begin position="1"/>
        <end position="26"/>
    </location>
</feature>